<dbReference type="OrthoDB" id="551907at2759"/>
<evidence type="ECO:0000256" key="5">
    <source>
        <dbReference type="SAM" id="MobiDB-lite"/>
    </source>
</evidence>
<protein>
    <submittedName>
        <fullName evidence="8">Myb family transcription factor At1g14600 isoform X1</fullName>
    </submittedName>
</protein>
<dbReference type="PROSITE" id="PS51294">
    <property type="entry name" value="HTH_MYB"/>
    <property type="match status" value="1"/>
</dbReference>
<accession>A0A1S2XQP0</accession>
<dbReference type="Proteomes" id="UP000087171">
    <property type="component" value="Chromosome Ca3"/>
</dbReference>
<dbReference type="InterPro" id="IPR009057">
    <property type="entry name" value="Homeodomain-like_sf"/>
</dbReference>
<dbReference type="KEGG" id="cam:101498576"/>
<dbReference type="RefSeq" id="XP_004492477.1">
    <property type="nucleotide sequence ID" value="XM_004492420.3"/>
</dbReference>
<sequence>MEDMREEKTYGSECSKTSVSNEVDGCEISEENHEDEESKQNNINEGLSSSNSTIEENNEKKSSVRPYVRSKFPRLRWTPDLHLRFIHAVQRLGGQERATPKLVLQLMNIKGLSIAHVKSHLQMYRSKKVVDTNQVLADHRLLVDNGDKNVYNLSQLPMLQGYTPNQSSSYRCGYEPIMMERSNNHMVNMDHSIFQVDSSHFREQSSRSKVHEPNDNFLSFCGHDLQDHPRAQDLMLKDNLLANQVEPNTLKRKASDVEVDLDLSLKLNSRNYQGNIEEHEVDSKLSLSLYSQSSSSYLGSKMKEKDVSKEQGKIRGNNIVLDLTI</sequence>
<dbReference type="InterPro" id="IPR017930">
    <property type="entry name" value="Myb_dom"/>
</dbReference>
<evidence type="ECO:0000256" key="3">
    <source>
        <dbReference type="ARBA" id="ARBA00023163"/>
    </source>
</evidence>
<evidence type="ECO:0000256" key="2">
    <source>
        <dbReference type="ARBA" id="ARBA00023015"/>
    </source>
</evidence>
<feature type="domain" description="HTH myb-type" evidence="6">
    <location>
        <begin position="69"/>
        <end position="129"/>
    </location>
</feature>
<evidence type="ECO:0000313" key="7">
    <source>
        <dbReference type="Proteomes" id="UP000087171"/>
    </source>
</evidence>
<keyword evidence="7" id="KW-1185">Reference proteome</keyword>
<dbReference type="PaxDb" id="3827-XP_004492477.1"/>
<dbReference type="AlphaFoldDB" id="A0A1S2XQP0"/>
<keyword evidence="3" id="KW-0804">Transcription</keyword>
<dbReference type="Gene3D" id="1.10.10.60">
    <property type="entry name" value="Homeodomain-like"/>
    <property type="match status" value="1"/>
</dbReference>
<organism evidence="7 8">
    <name type="scientific">Cicer arietinum</name>
    <name type="common">Chickpea</name>
    <name type="synonym">Garbanzo</name>
    <dbReference type="NCBI Taxonomy" id="3827"/>
    <lineage>
        <taxon>Eukaryota</taxon>
        <taxon>Viridiplantae</taxon>
        <taxon>Streptophyta</taxon>
        <taxon>Embryophyta</taxon>
        <taxon>Tracheophyta</taxon>
        <taxon>Spermatophyta</taxon>
        <taxon>Magnoliopsida</taxon>
        <taxon>eudicotyledons</taxon>
        <taxon>Gunneridae</taxon>
        <taxon>Pentapetalae</taxon>
        <taxon>rosids</taxon>
        <taxon>fabids</taxon>
        <taxon>Fabales</taxon>
        <taxon>Fabaceae</taxon>
        <taxon>Papilionoideae</taxon>
        <taxon>50 kb inversion clade</taxon>
        <taxon>NPAAA clade</taxon>
        <taxon>Hologalegina</taxon>
        <taxon>IRL clade</taxon>
        <taxon>Cicereae</taxon>
        <taxon>Cicer</taxon>
    </lineage>
</organism>
<evidence type="ECO:0000259" key="6">
    <source>
        <dbReference type="PROSITE" id="PS51294"/>
    </source>
</evidence>
<gene>
    <name evidence="8" type="primary">LOC101498576</name>
</gene>
<dbReference type="Pfam" id="PF00249">
    <property type="entry name" value="Myb_DNA-binding"/>
    <property type="match status" value="1"/>
</dbReference>
<dbReference type="PANTHER" id="PTHR31314:SF168">
    <property type="entry name" value="MYB-LIKE HTH TRANSCRIPTIONAL REGULATOR FAMILY PROTEIN"/>
    <property type="match status" value="1"/>
</dbReference>
<evidence type="ECO:0000256" key="4">
    <source>
        <dbReference type="ARBA" id="ARBA00023242"/>
    </source>
</evidence>
<dbReference type="GO" id="GO:0003677">
    <property type="term" value="F:DNA binding"/>
    <property type="evidence" value="ECO:0007669"/>
    <property type="project" value="InterPro"/>
</dbReference>
<feature type="compositionally biased region" description="Acidic residues" evidence="5">
    <location>
        <begin position="24"/>
        <end position="37"/>
    </location>
</feature>
<dbReference type="PANTHER" id="PTHR31314">
    <property type="entry name" value="MYB FAMILY TRANSCRIPTION FACTOR PHL7-LIKE"/>
    <property type="match status" value="1"/>
</dbReference>
<dbReference type="SUPFAM" id="SSF46689">
    <property type="entry name" value="Homeodomain-like"/>
    <property type="match status" value="1"/>
</dbReference>
<feature type="compositionally biased region" description="Basic and acidic residues" evidence="5">
    <location>
        <begin position="1"/>
        <end position="10"/>
    </location>
</feature>
<dbReference type="eggNOG" id="ENOG502QUT4">
    <property type="taxonomic scope" value="Eukaryota"/>
</dbReference>
<comment type="subcellular location">
    <subcellularLocation>
        <location evidence="1">Nucleus</location>
    </subcellularLocation>
</comment>
<reference evidence="8" key="2">
    <citation type="submission" date="2025-08" db="UniProtKB">
        <authorList>
            <consortium name="RefSeq"/>
        </authorList>
    </citation>
    <scope>IDENTIFICATION</scope>
    <source>
        <tissue evidence="8">Etiolated seedlings</tissue>
    </source>
</reference>
<dbReference type="GO" id="GO:0005634">
    <property type="term" value="C:nucleus"/>
    <property type="evidence" value="ECO:0007669"/>
    <property type="project" value="UniProtKB-SubCell"/>
</dbReference>
<dbReference type="InterPro" id="IPR001005">
    <property type="entry name" value="SANT/Myb"/>
</dbReference>
<dbReference type="FunFam" id="1.10.10.60:FF:000002">
    <property type="entry name" value="Myb family transcription factor"/>
    <property type="match status" value="1"/>
</dbReference>
<proteinExistence type="predicted"/>
<name>A0A1S2XQP0_CICAR</name>
<keyword evidence="2" id="KW-0805">Transcription regulation</keyword>
<dbReference type="InterPro" id="IPR006447">
    <property type="entry name" value="Myb_dom_plants"/>
</dbReference>
<evidence type="ECO:0000256" key="1">
    <source>
        <dbReference type="ARBA" id="ARBA00004123"/>
    </source>
</evidence>
<dbReference type="InterPro" id="IPR046955">
    <property type="entry name" value="PHR1-like"/>
</dbReference>
<reference evidence="7" key="1">
    <citation type="journal article" date="2013" name="Nat. Biotechnol.">
        <title>Draft genome sequence of chickpea (Cicer arietinum) provides a resource for trait improvement.</title>
        <authorList>
            <person name="Varshney R.K."/>
            <person name="Song C."/>
            <person name="Saxena R.K."/>
            <person name="Azam S."/>
            <person name="Yu S."/>
            <person name="Sharpe A.G."/>
            <person name="Cannon S."/>
            <person name="Baek J."/>
            <person name="Rosen B.D."/>
            <person name="Tar'an B."/>
            <person name="Millan T."/>
            <person name="Zhang X."/>
            <person name="Ramsay L.D."/>
            <person name="Iwata A."/>
            <person name="Wang Y."/>
            <person name="Nelson W."/>
            <person name="Farmer A.D."/>
            <person name="Gaur P.M."/>
            <person name="Soderlund C."/>
            <person name="Penmetsa R.V."/>
            <person name="Xu C."/>
            <person name="Bharti A.K."/>
            <person name="He W."/>
            <person name="Winter P."/>
            <person name="Zhao S."/>
            <person name="Hane J.K."/>
            <person name="Carrasquilla-Garcia N."/>
            <person name="Condie J.A."/>
            <person name="Upadhyaya H.D."/>
            <person name="Luo M.C."/>
            <person name="Thudi M."/>
            <person name="Gowda C.L."/>
            <person name="Singh N.P."/>
            <person name="Lichtenzveig J."/>
            <person name="Gali K.K."/>
            <person name="Rubio J."/>
            <person name="Nadarajan N."/>
            <person name="Dolezel J."/>
            <person name="Bansal K.C."/>
            <person name="Xu X."/>
            <person name="Edwards D."/>
            <person name="Zhang G."/>
            <person name="Kahl G."/>
            <person name="Gil J."/>
            <person name="Singh K.B."/>
            <person name="Datta S.K."/>
            <person name="Jackson S.A."/>
            <person name="Wang J."/>
            <person name="Cook D.R."/>
        </authorList>
    </citation>
    <scope>NUCLEOTIDE SEQUENCE [LARGE SCALE GENOMIC DNA]</scope>
    <source>
        <strain evidence="7">cv. CDC Frontier</strain>
    </source>
</reference>
<keyword evidence="4" id="KW-0539">Nucleus</keyword>
<dbReference type="NCBIfam" id="TIGR01557">
    <property type="entry name" value="myb_SHAQKYF"/>
    <property type="match status" value="1"/>
</dbReference>
<feature type="region of interest" description="Disordered" evidence="5">
    <location>
        <begin position="1"/>
        <end position="65"/>
    </location>
</feature>
<evidence type="ECO:0000313" key="8">
    <source>
        <dbReference type="RefSeq" id="XP_004492477.1"/>
    </source>
</evidence>
<dbReference type="GO" id="GO:0003700">
    <property type="term" value="F:DNA-binding transcription factor activity"/>
    <property type="evidence" value="ECO:0007669"/>
    <property type="project" value="InterPro"/>
</dbReference>
<feature type="compositionally biased region" description="Polar residues" evidence="5">
    <location>
        <begin position="12"/>
        <end position="21"/>
    </location>
</feature>
<dbReference type="GeneID" id="101498576"/>